<sequence>MFEKVPPQKIGELVSELLSHAGETECIEFSEENAGGDSRAFTPDELADKLSTGPDLTAMIRVRRFNTSAAIIDLVLMRAIKYDNIIDLEISFDIDDGGKSTEIMQALHQYALGIASSFSTGDVYGGMEPARDCATRYFTNSKSGPLPFSED</sequence>
<dbReference type="EMBL" id="NJGV01000001">
    <property type="protein sequence ID" value="OWY36703.1"/>
    <property type="molecule type" value="Genomic_DNA"/>
</dbReference>
<accession>A0A225T0B4</accession>
<name>A0A225T0B4_9BURK</name>
<protein>
    <submittedName>
        <fullName evidence="1">Uncharacterized protein</fullName>
    </submittedName>
</protein>
<keyword evidence="2" id="KW-1185">Reference proteome</keyword>
<proteinExistence type="predicted"/>
<gene>
    <name evidence="1" type="ORF">CEJ45_00970</name>
</gene>
<comment type="caution">
    <text evidence="1">The sequence shown here is derived from an EMBL/GenBank/DDBJ whole genome shotgun (WGS) entry which is preliminary data.</text>
</comment>
<evidence type="ECO:0000313" key="1">
    <source>
        <dbReference type="EMBL" id="OWY36703.1"/>
    </source>
</evidence>
<dbReference type="Proteomes" id="UP000214747">
    <property type="component" value="Unassembled WGS sequence"/>
</dbReference>
<evidence type="ECO:0000313" key="2">
    <source>
        <dbReference type="Proteomes" id="UP000214747"/>
    </source>
</evidence>
<organism evidence="1 2">
    <name type="scientific">Herbaspirillum aquaticum</name>
    <dbReference type="NCBI Taxonomy" id="568783"/>
    <lineage>
        <taxon>Bacteria</taxon>
        <taxon>Pseudomonadati</taxon>
        <taxon>Pseudomonadota</taxon>
        <taxon>Betaproteobacteria</taxon>
        <taxon>Burkholderiales</taxon>
        <taxon>Oxalobacteraceae</taxon>
        <taxon>Herbaspirillum</taxon>
    </lineage>
</organism>
<reference evidence="1 2" key="1">
    <citation type="journal article" date="2010" name="Int. J. Syst. Evol. Microbiol.">
        <title>Reclassification of Herbaspirillum putei as a later heterotypic synonym of Herbaspirillum huttiense, with the description of H. huttiense subsp. huttiense subsp. nov. and H. huttiense subsp. putei subsp. nov., comb. nov., and description of Herbaspirillum aquaticum sp. nov.</title>
        <authorList>
            <person name="Dobritsa A.P."/>
            <person name="Reddy M.C."/>
            <person name="Samadpour M."/>
        </authorList>
    </citation>
    <scope>NUCLEOTIDE SEQUENCE [LARGE SCALE GENOMIC DNA]</scope>
    <source>
        <strain evidence="1 2">IEH 4430</strain>
    </source>
</reference>
<dbReference type="AlphaFoldDB" id="A0A225T0B4"/>